<dbReference type="InterPro" id="IPR017972">
    <property type="entry name" value="Cyt_P450_CS"/>
</dbReference>
<evidence type="ECO:0000256" key="2">
    <source>
        <dbReference type="ARBA" id="ARBA00022723"/>
    </source>
</evidence>
<keyword evidence="3 4" id="KW-0408">Iron</keyword>
<comment type="caution">
    <text evidence="7">The sequence shown here is derived from an EMBL/GenBank/DDBJ whole genome shotgun (WGS) entry which is preliminary data.</text>
</comment>
<dbReference type="PRINTS" id="PR00385">
    <property type="entry name" value="P450"/>
</dbReference>
<keyword evidence="6" id="KW-0732">Signal</keyword>
<dbReference type="PANTHER" id="PTHR47955:SF21">
    <property type="entry name" value="OS06G0642300 PROTEIN"/>
    <property type="match status" value="1"/>
</dbReference>
<protein>
    <submittedName>
        <fullName evidence="7">Uncharacterized protein</fullName>
    </submittedName>
</protein>
<evidence type="ECO:0000256" key="6">
    <source>
        <dbReference type="SAM" id="SignalP"/>
    </source>
</evidence>
<evidence type="ECO:0000256" key="1">
    <source>
        <dbReference type="ARBA" id="ARBA00010617"/>
    </source>
</evidence>
<reference evidence="7" key="1">
    <citation type="submission" date="2020-05" db="EMBL/GenBank/DDBJ databases">
        <title>WGS assembly of Panicum virgatum.</title>
        <authorList>
            <person name="Lovell J.T."/>
            <person name="Jenkins J."/>
            <person name="Shu S."/>
            <person name="Juenger T.E."/>
            <person name="Schmutz J."/>
        </authorList>
    </citation>
    <scope>NUCLEOTIDE SEQUENCE</scope>
    <source>
        <strain evidence="7">AP13</strain>
    </source>
</reference>
<dbReference type="Gene3D" id="1.10.630.10">
    <property type="entry name" value="Cytochrome P450"/>
    <property type="match status" value="1"/>
</dbReference>
<dbReference type="FunFam" id="1.10.630.10:FF:000064">
    <property type="entry name" value="Cytochrome P450 monooxygenase"/>
    <property type="match status" value="1"/>
</dbReference>
<dbReference type="PRINTS" id="PR00463">
    <property type="entry name" value="EP450I"/>
</dbReference>
<proteinExistence type="inferred from homology"/>
<keyword evidence="2 4" id="KW-0479">Metal-binding</keyword>
<evidence type="ECO:0000256" key="4">
    <source>
        <dbReference type="PIRSR" id="PIRSR602401-1"/>
    </source>
</evidence>
<comment type="cofactor">
    <cofactor evidence="4">
        <name>heme</name>
        <dbReference type="ChEBI" id="CHEBI:30413"/>
    </cofactor>
</comment>
<dbReference type="InterPro" id="IPR036396">
    <property type="entry name" value="Cyt_P450_sf"/>
</dbReference>
<evidence type="ECO:0000256" key="5">
    <source>
        <dbReference type="RuleBase" id="RU000461"/>
    </source>
</evidence>
<evidence type="ECO:0000313" key="7">
    <source>
        <dbReference type="EMBL" id="KAG2623458.1"/>
    </source>
</evidence>
<keyword evidence="8" id="KW-1185">Reference proteome</keyword>
<evidence type="ECO:0000256" key="3">
    <source>
        <dbReference type="ARBA" id="ARBA00023004"/>
    </source>
</evidence>
<dbReference type="EMBL" id="CM029041">
    <property type="protein sequence ID" value="KAG2623458.1"/>
    <property type="molecule type" value="Genomic_DNA"/>
</dbReference>
<dbReference type="InterPro" id="IPR002401">
    <property type="entry name" value="Cyt_P450_E_grp-I"/>
</dbReference>
<dbReference type="AlphaFoldDB" id="A0A8T0UMR2"/>
<dbReference type="Proteomes" id="UP000823388">
    <property type="component" value="Chromosome 3K"/>
</dbReference>
<keyword evidence="4 5" id="KW-0349">Heme</keyword>
<feature type="chain" id="PRO_5035937082" evidence="6">
    <location>
        <begin position="28"/>
        <end position="521"/>
    </location>
</feature>
<dbReference type="GO" id="GO:0016705">
    <property type="term" value="F:oxidoreductase activity, acting on paired donors, with incorporation or reduction of molecular oxygen"/>
    <property type="evidence" value="ECO:0007669"/>
    <property type="project" value="InterPro"/>
</dbReference>
<dbReference type="Pfam" id="PF00067">
    <property type="entry name" value="p450"/>
    <property type="match status" value="1"/>
</dbReference>
<dbReference type="GO" id="GO:0020037">
    <property type="term" value="F:heme binding"/>
    <property type="evidence" value="ECO:0007669"/>
    <property type="project" value="InterPro"/>
</dbReference>
<dbReference type="PROSITE" id="PS00086">
    <property type="entry name" value="CYTOCHROME_P450"/>
    <property type="match status" value="1"/>
</dbReference>
<name>A0A8T0UMR2_PANVG</name>
<accession>A0A8T0UMR2</accession>
<organism evidence="7 8">
    <name type="scientific">Panicum virgatum</name>
    <name type="common">Blackwell switchgrass</name>
    <dbReference type="NCBI Taxonomy" id="38727"/>
    <lineage>
        <taxon>Eukaryota</taxon>
        <taxon>Viridiplantae</taxon>
        <taxon>Streptophyta</taxon>
        <taxon>Embryophyta</taxon>
        <taxon>Tracheophyta</taxon>
        <taxon>Spermatophyta</taxon>
        <taxon>Magnoliopsida</taxon>
        <taxon>Liliopsida</taxon>
        <taxon>Poales</taxon>
        <taxon>Poaceae</taxon>
        <taxon>PACMAD clade</taxon>
        <taxon>Panicoideae</taxon>
        <taxon>Panicodae</taxon>
        <taxon>Paniceae</taxon>
        <taxon>Panicinae</taxon>
        <taxon>Panicum</taxon>
        <taxon>Panicum sect. Hiantes</taxon>
    </lineage>
</organism>
<gene>
    <name evidence="7" type="ORF">PVAP13_3KG061727</name>
</gene>
<dbReference type="SUPFAM" id="SSF48264">
    <property type="entry name" value="Cytochrome P450"/>
    <property type="match status" value="1"/>
</dbReference>
<keyword evidence="5" id="KW-0560">Oxidoreductase</keyword>
<evidence type="ECO:0000313" key="8">
    <source>
        <dbReference type="Proteomes" id="UP000823388"/>
    </source>
</evidence>
<feature type="binding site" description="axial binding residue" evidence="4">
    <location>
        <position position="450"/>
    </location>
    <ligand>
        <name>heme</name>
        <dbReference type="ChEBI" id="CHEBI:30413"/>
    </ligand>
    <ligandPart>
        <name>Fe</name>
        <dbReference type="ChEBI" id="CHEBI:18248"/>
    </ligandPart>
</feature>
<keyword evidence="5" id="KW-0503">Monooxygenase</keyword>
<dbReference type="GO" id="GO:0004497">
    <property type="term" value="F:monooxygenase activity"/>
    <property type="evidence" value="ECO:0007669"/>
    <property type="project" value="UniProtKB-KW"/>
</dbReference>
<dbReference type="InterPro" id="IPR001128">
    <property type="entry name" value="Cyt_P450"/>
</dbReference>
<dbReference type="GO" id="GO:0005506">
    <property type="term" value="F:iron ion binding"/>
    <property type="evidence" value="ECO:0007669"/>
    <property type="project" value="InterPro"/>
</dbReference>
<sequence length="521" mass="58352">MDMDSLPLQYYCSCLLLLALLYSLTKCFHTASARSSCHRGLRLPPCPWQLPVIGSLHHLAGALPHRSLRRLSHRYGPIMLLRFGEIPVVVVSSGEGAREVMRTHDAAFATRPQLAAIRTLTKEGHAIAFAPYGEHWRQLRKICAVELLSAARVRSFRPVREEEVARLVGAVSSASGNDELMNLSEMIAAYVADTAVHAIMGRRLDDRGAFLSYIDEAIRLAGDFSLADLFPSSWIARALSWRGLQKADAYREGLFKFLDAVMTEHMERKSQDSNSQEDLIDVLLRIQSQGGSSQFLTKSIIKGVVFDLFSAGTETAATTLQWAMAELMRNPDMMSRAQAEVRGAFMSGAKVAEEGLSELKYLHWIIKETLRLHIPGPLLIPRECRETCKVLGYDVPKGAMVLVNAWAISTDPQYWEEPEKFRPDRFESDTRDFRGNDFEFTPFGAGRRICPGMLFGLANVELALANLLFHFDWSLPDGIRPSELDMTEDMGITARRKQDLWLRATVVLESAPLDNIFSVSC</sequence>
<comment type="similarity">
    <text evidence="1 5">Belongs to the cytochrome P450 family.</text>
</comment>
<feature type="signal peptide" evidence="6">
    <location>
        <begin position="1"/>
        <end position="27"/>
    </location>
</feature>
<dbReference type="CDD" id="cd11072">
    <property type="entry name" value="CYP71-like"/>
    <property type="match status" value="1"/>
</dbReference>
<dbReference type="PANTHER" id="PTHR47955">
    <property type="entry name" value="CYTOCHROME P450 FAMILY 71 PROTEIN"/>
    <property type="match status" value="1"/>
</dbReference>